<dbReference type="Pfam" id="PF06794">
    <property type="entry name" value="UPF0270"/>
    <property type="match status" value="1"/>
</dbReference>
<dbReference type="InterPro" id="IPR036685">
    <property type="entry name" value="YehU-like_sf"/>
</dbReference>
<sequence length="82" mass="9484">MIIPWQSLNPETLEAIIESFVLREGTDYGEQEKSLEQKADDVKRLLANGEAVLVWSELHETVNIMMKAQFKDGIEEQPYPEY</sequence>
<evidence type="ECO:0000256" key="1">
    <source>
        <dbReference type="ARBA" id="ARBA00006450"/>
    </source>
</evidence>
<proteinExistence type="inferred from homology"/>
<dbReference type="EMBL" id="LS483470">
    <property type="protein sequence ID" value="SQI35066.1"/>
    <property type="molecule type" value="Genomic_DNA"/>
</dbReference>
<dbReference type="AlphaFoldDB" id="A0A2X4U5K9"/>
<evidence type="ECO:0000256" key="2">
    <source>
        <dbReference type="HAMAP-Rule" id="MF_00690"/>
    </source>
</evidence>
<dbReference type="NCBIfam" id="NF003438">
    <property type="entry name" value="PRK04966.1"/>
    <property type="match status" value="1"/>
</dbReference>
<evidence type="ECO:0000313" key="3">
    <source>
        <dbReference type="EMBL" id="SQI35066.1"/>
    </source>
</evidence>
<dbReference type="HAMAP" id="MF_00690">
    <property type="entry name" value="UPF0270"/>
    <property type="match status" value="1"/>
</dbReference>
<organism evidence="3 4">
    <name type="scientific">Leminorella richardii</name>
    <dbReference type="NCBI Taxonomy" id="158841"/>
    <lineage>
        <taxon>Bacteria</taxon>
        <taxon>Pseudomonadati</taxon>
        <taxon>Pseudomonadota</taxon>
        <taxon>Gammaproteobacteria</taxon>
        <taxon>Enterobacterales</taxon>
        <taxon>Budviciaceae</taxon>
        <taxon>Leminorella</taxon>
    </lineage>
</organism>
<name>A0A2X4U5K9_9GAMM</name>
<dbReference type="PIRSF" id="PIRSF006169">
    <property type="entry name" value="UCP006169"/>
    <property type="match status" value="1"/>
</dbReference>
<gene>
    <name evidence="3" type="ORF">NCTC12151_00334</name>
</gene>
<reference evidence="3 4" key="1">
    <citation type="submission" date="2018-06" db="EMBL/GenBank/DDBJ databases">
        <authorList>
            <consortium name="Pathogen Informatics"/>
            <person name="Doyle S."/>
        </authorList>
    </citation>
    <scope>NUCLEOTIDE SEQUENCE [LARGE SCALE GENOMIC DNA]</scope>
    <source>
        <strain evidence="3 4">NCTC12151</strain>
    </source>
</reference>
<dbReference type="RefSeq" id="WP_111739012.1">
    <property type="nucleotide sequence ID" value="NZ_LR698987.1"/>
</dbReference>
<dbReference type="SUPFAM" id="SSF118001">
    <property type="entry name" value="YehU-like"/>
    <property type="match status" value="1"/>
</dbReference>
<dbReference type="InterPro" id="IPR010648">
    <property type="entry name" value="UPF0270"/>
</dbReference>
<protein>
    <recommendedName>
        <fullName evidence="2">UPF0270 protein NCTC12151_00334</fullName>
    </recommendedName>
</protein>
<keyword evidence="4" id="KW-1185">Reference proteome</keyword>
<dbReference type="Proteomes" id="UP000249005">
    <property type="component" value="Chromosome 1"/>
</dbReference>
<comment type="similarity">
    <text evidence="1 2">Belongs to the UPF0270 family.</text>
</comment>
<dbReference type="KEGG" id="lri:NCTC12151_00334"/>
<dbReference type="Gene3D" id="1.10.10.610">
    <property type="entry name" value="YehU-like"/>
    <property type="match status" value="1"/>
</dbReference>
<dbReference type="OrthoDB" id="6120729at2"/>
<accession>A0A2X4U5K9</accession>
<evidence type="ECO:0000313" key="4">
    <source>
        <dbReference type="Proteomes" id="UP000249005"/>
    </source>
</evidence>